<evidence type="ECO:0000313" key="10">
    <source>
        <dbReference type="Proteomes" id="UP000463470"/>
    </source>
</evidence>
<evidence type="ECO:0000256" key="3">
    <source>
        <dbReference type="ARBA" id="ARBA00022723"/>
    </source>
</evidence>
<organism evidence="9 10">
    <name type="scientific">Heliomicrobium undosum</name>
    <dbReference type="NCBI Taxonomy" id="121734"/>
    <lineage>
        <taxon>Bacteria</taxon>
        <taxon>Bacillati</taxon>
        <taxon>Bacillota</taxon>
        <taxon>Clostridia</taxon>
        <taxon>Eubacteriales</taxon>
        <taxon>Heliobacteriaceae</taxon>
        <taxon>Heliomicrobium</taxon>
    </lineage>
</organism>
<dbReference type="GO" id="GO:0051539">
    <property type="term" value="F:4 iron, 4 sulfur cluster binding"/>
    <property type="evidence" value="ECO:0007669"/>
    <property type="project" value="UniProtKB-KW"/>
</dbReference>
<feature type="domain" description="4Fe-4S ferredoxin-type" evidence="8">
    <location>
        <begin position="151"/>
        <end position="180"/>
    </location>
</feature>
<dbReference type="PROSITE" id="PS51318">
    <property type="entry name" value="TAT"/>
    <property type="match status" value="1"/>
</dbReference>
<dbReference type="OrthoDB" id="9810688at2"/>
<dbReference type="Pfam" id="PF13247">
    <property type="entry name" value="Fer4_11"/>
    <property type="match status" value="1"/>
</dbReference>
<dbReference type="GO" id="GO:0030313">
    <property type="term" value="C:cell envelope"/>
    <property type="evidence" value="ECO:0007669"/>
    <property type="project" value="UniProtKB-SubCell"/>
</dbReference>
<sequence>MTDVSRRTFFRRAIASGVAGAGVLTFGPNGPAFAGADAVGTMIDLTRCDGCAGEKTPRCVAACRQKNQSRFPEPQKPIENYWPQDKHEDWSDKRQVTNRLTPYNWTYVQKVTVQHEGKQQDIYVPRRCMHCDNPPCADICPFSAQTKKPEGPVIIDKDLCFGGAKCRDVCPWGIPARQAGVGLYTKLLPKYAGGGVMFKCDLCLDRIRQGESPACVDACPNKAISFGKKSEMRAKAQERAQQIGGYIYGEKENGGTSTFYVSAVPFEAIDQAMKEQAVDGKPGRPAMPVNAKNIMDSANGKVTGMMVAPVAGVIAAGVVAYRTMKGDE</sequence>
<dbReference type="PANTHER" id="PTHR43545:SF4">
    <property type="entry name" value="IRON-SULFUR PROTEIN"/>
    <property type="match status" value="1"/>
</dbReference>
<dbReference type="InterPro" id="IPR017896">
    <property type="entry name" value="4Fe4S_Fe-S-bd"/>
</dbReference>
<keyword evidence="7" id="KW-1133">Transmembrane helix</keyword>
<reference evidence="9 10" key="1">
    <citation type="submission" date="2020-01" db="EMBL/GenBank/DDBJ databases">
        <title>Whole-genome sequence of Heliobacterium undosum DSM 13378.</title>
        <authorList>
            <person name="Kyndt J.A."/>
            <person name="Meyer T.E."/>
        </authorList>
    </citation>
    <scope>NUCLEOTIDE SEQUENCE [LARGE SCALE GENOMIC DNA]</scope>
    <source>
        <strain evidence="9 10">DSM 13378</strain>
    </source>
</reference>
<dbReference type="EMBL" id="WXEY01000008">
    <property type="protein sequence ID" value="MZP29881.1"/>
    <property type="molecule type" value="Genomic_DNA"/>
</dbReference>
<comment type="subcellular location">
    <subcellularLocation>
        <location evidence="1">Cell envelope</location>
    </subcellularLocation>
</comment>
<dbReference type="InterPro" id="IPR051555">
    <property type="entry name" value="FDH_Electron_Transfer_Unit"/>
</dbReference>
<evidence type="ECO:0000256" key="7">
    <source>
        <dbReference type="SAM" id="Phobius"/>
    </source>
</evidence>
<feature type="transmembrane region" description="Helical" evidence="7">
    <location>
        <begin position="302"/>
        <end position="321"/>
    </location>
</feature>
<keyword evidence="3" id="KW-0479">Metal-binding</keyword>
<dbReference type="Gene3D" id="3.30.70.20">
    <property type="match status" value="2"/>
</dbReference>
<evidence type="ECO:0000256" key="4">
    <source>
        <dbReference type="ARBA" id="ARBA00022737"/>
    </source>
</evidence>
<dbReference type="CDD" id="cd16368">
    <property type="entry name" value="DMSOR_beta_like"/>
    <property type="match status" value="1"/>
</dbReference>
<dbReference type="Proteomes" id="UP000463470">
    <property type="component" value="Unassembled WGS sequence"/>
</dbReference>
<dbReference type="AlphaFoldDB" id="A0A845LAD8"/>
<dbReference type="SUPFAM" id="SSF54862">
    <property type="entry name" value="4Fe-4S ferredoxins"/>
    <property type="match status" value="1"/>
</dbReference>
<gene>
    <name evidence="9" type="ORF">GTO91_09220</name>
</gene>
<protein>
    <submittedName>
        <fullName evidence="9">4Fe-4S dicluster domain-containing protein</fullName>
    </submittedName>
</protein>
<keyword evidence="7" id="KW-0812">Transmembrane</keyword>
<keyword evidence="7" id="KW-0472">Membrane</keyword>
<keyword evidence="10" id="KW-1185">Reference proteome</keyword>
<name>A0A845LAD8_9FIRM</name>
<dbReference type="InterPro" id="IPR006311">
    <property type="entry name" value="TAT_signal"/>
</dbReference>
<dbReference type="RefSeq" id="WP_161258154.1">
    <property type="nucleotide sequence ID" value="NZ_WXEY01000008.1"/>
</dbReference>
<evidence type="ECO:0000259" key="8">
    <source>
        <dbReference type="PROSITE" id="PS51379"/>
    </source>
</evidence>
<evidence type="ECO:0000256" key="5">
    <source>
        <dbReference type="ARBA" id="ARBA00023004"/>
    </source>
</evidence>
<keyword evidence="5" id="KW-0408">Iron</keyword>
<dbReference type="PROSITE" id="PS51379">
    <property type="entry name" value="4FE4S_FER_2"/>
    <property type="match status" value="2"/>
</dbReference>
<evidence type="ECO:0000313" key="9">
    <source>
        <dbReference type="EMBL" id="MZP29881.1"/>
    </source>
</evidence>
<evidence type="ECO:0000256" key="6">
    <source>
        <dbReference type="ARBA" id="ARBA00023014"/>
    </source>
</evidence>
<dbReference type="GO" id="GO:0046872">
    <property type="term" value="F:metal ion binding"/>
    <property type="evidence" value="ECO:0007669"/>
    <property type="project" value="UniProtKB-KW"/>
</dbReference>
<feature type="domain" description="4Fe-4S ferredoxin-type" evidence="8">
    <location>
        <begin position="119"/>
        <end position="150"/>
    </location>
</feature>
<keyword evidence="6" id="KW-0411">Iron-sulfur</keyword>
<comment type="caution">
    <text evidence="9">The sequence shown here is derived from an EMBL/GenBank/DDBJ whole genome shotgun (WGS) entry which is preliminary data.</text>
</comment>
<evidence type="ECO:0000256" key="1">
    <source>
        <dbReference type="ARBA" id="ARBA00004196"/>
    </source>
</evidence>
<dbReference type="PANTHER" id="PTHR43545">
    <property type="entry name" value="FORMATE DEHYDROGENASE, NITRATE-INDUCIBLE, IRON-SULFUR SUBUNIT"/>
    <property type="match status" value="1"/>
</dbReference>
<evidence type="ECO:0000256" key="2">
    <source>
        <dbReference type="ARBA" id="ARBA00022485"/>
    </source>
</evidence>
<keyword evidence="2" id="KW-0004">4Fe-4S</keyword>
<accession>A0A845LAD8</accession>
<keyword evidence="4" id="KW-0677">Repeat</keyword>
<proteinExistence type="predicted"/>